<reference evidence="1" key="1">
    <citation type="journal article" date="2020" name="mSystems">
        <title>Genome- and Community-Level Interaction Insights into Carbon Utilization and Element Cycling Functions of Hydrothermarchaeota in Hydrothermal Sediment.</title>
        <authorList>
            <person name="Zhou Z."/>
            <person name="Liu Y."/>
            <person name="Xu W."/>
            <person name="Pan J."/>
            <person name="Luo Z.H."/>
            <person name="Li M."/>
        </authorList>
    </citation>
    <scope>NUCLEOTIDE SEQUENCE [LARGE SCALE GENOMIC DNA]</scope>
    <source>
        <strain evidence="1">SpSt-456</strain>
    </source>
</reference>
<sequence length="424" mass="48480">MGERGLTLSENERAELSFFMDRLRMQDPQGPSLENCLKSLKQALSHREELAAALLEALSREGGEVCFRAFCELQGIVRDKRLEKIVRQAAFRFRQKGFPVPRESASIPDASPVALIKADAVKNECVMAAAPNHHAFQYAAYVYSRHNAAYATVLVIVGPAFQCEGLALLHESRRSFRDFVKSVAQKFESRLQDIPLGHVARVVEDLAAMGRIPPDHASDLKKVQKLLDQYRLDDPRPYFLQLWERKGLGPLRELDEDALIHFLTEQPLVIPRNAEMPRTTALQAAVKELESIRDGVLEVPEYIKRERERERVRDITGRLMSREFCRLLGRHWEEYALWRLLEEDFSTAEKLYRLAEHVSAVTEPGSSRVMVRYLELLMVILFQFATEDVLDQLRELIEPLIEDEEASEGWKTPSGLYVPGGLIK</sequence>
<name>A0A832A0L2_9BACT</name>
<accession>A0A832A0L2</accession>
<organism evidence="1">
    <name type="scientific">Desulfacinum infernum</name>
    <dbReference type="NCBI Taxonomy" id="35837"/>
    <lineage>
        <taxon>Bacteria</taxon>
        <taxon>Pseudomonadati</taxon>
        <taxon>Thermodesulfobacteriota</taxon>
        <taxon>Syntrophobacteria</taxon>
        <taxon>Syntrophobacterales</taxon>
        <taxon>Syntrophobacteraceae</taxon>
        <taxon>Desulfacinum</taxon>
    </lineage>
</organism>
<gene>
    <name evidence="1" type="ORF">ENS06_13830</name>
</gene>
<comment type="caution">
    <text evidence="1">The sequence shown here is derived from an EMBL/GenBank/DDBJ whole genome shotgun (WGS) entry which is preliminary data.</text>
</comment>
<protein>
    <submittedName>
        <fullName evidence="1">Uncharacterized protein</fullName>
    </submittedName>
</protein>
<dbReference type="AlphaFoldDB" id="A0A832A0L2"/>
<evidence type="ECO:0000313" key="1">
    <source>
        <dbReference type="EMBL" id="HFK98387.1"/>
    </source>
</evidence>
<dbReference type="EMBL" id="DSTK01000039">
    <property type="protein sequence ID" value="HFK98387.1"/>
    <property type="molecule type" value="Genomic_DNA"/>
</dbReference>
<proteinExistence type="predicted"/>